<accession>A0A1Z5JTX0</accession>
<feature type="transmembrane region" description="Helical" evidence="8">
    <location>
        <begin position="107"/>
        <end position="129"/>
    </location>
</feature>
<feature type="transmembrane region" description="Helical" evidence="8">
    <location>
        <begin position="224"/>
        <end position="244"/>
    </location>
</feature>
<feature type="signal peptide" evidence="9">
    <location>
        <begin position="1"/>
        <end position="19"/>
    </location>
</feature>
<evidence type="ECO:0008006" key="12">
    <source>
        <dbReference type="Google" id="ProtNLM"/>
    </source>
</evidence>
<feature type="transmembrane region" description="Helical" evidence="8">
    <location>
        <begin position="298"/>
        <end position="319"/>
    </location>
</feature>
<keyword evidence="5 8" id="KW-0812">Transmembrane</keyword>
<evidence type="ECO:0000313" key="11">
    <source>
        <dbReference type="Proteomes" id="UP000198406"/>
    </source>
</evidence>
<proteinExistence type="predicted"/>
<evidence type="ECO:0000313" key="10">
    <source>
        <dbReference type="EMBL" id="GAX17485.1"/>
    </source>
</evidence>
<evidence type="ECO:0000256" key="3">
    <source>
        <dbReference type="ARBA" id="ARBA00022475"/>
    </source>
</evidence>
<comment type="subcellular location">
    <subcellularLocation>
        <location evidence="1">Cell inner membrane</location>
        <topology evidence="1">Multi-pass membrane protein</topology>
    </subcellularLocation>
</comment>
<evidence type="ECO:0000256" key="5">
    <source>
        <dbReference type="ARBA" id="ARBA00022692"/>
    </source>
</evidence>
<feature type="transmembrane region" description="Helical" evidence="8">
    <location>
        <begin position="402"/>
        <end position="421"/>
    </location>
</feature>
<evidence type="ECO:0000256" key="7">
    <source>
        <dbReference type="ARBA" id="ARBA00023136"/>
    </source>
</evidence>
<evidence type="ECO:0000256" key="4">
    <source>
        <dbReference type="ARBA" id="ARBA00022519"/>
    </source>
</evidence>
<keyword evidence="11" id="KW-1185">Reference proteome</keyword>
<keyword evidence="7 8" id="KW-0472">Membrane</keyword>
<reference evidence="10 11" key="1">
    <citation type="journal article" date="2015" name="Plant Cell">
        <title>Oil accumulation by the oleaginous diatom Fistulifera solaris as revealed by the genome and transcriptome.</title>
        <authorList>
            <person name="Tanaka T."/>
            <person name="Maeda Y."/>
            <person name="Veluchamy A."/>
            <person name="Tanaka M."/>
            <person name="Abida H."/>
            <person name="Marechal E."/>
            <person name="Bowler C."/>
            <person name="Muto M."/>
            <person name="Sunaga Y."/>
            <person name="Tanaka M."/>
            <person name="Yoshino T."/>
            <person name="Taniguchi T."/>
            <person name="Fukuda Y."/>
            <person name="Nemoto M."/>
            <person name="Matsumoto M."/>
            <person name="Wong P.S."/>
            <person name="Aburatani S."/>
            <person name="Fujibuchi W."/>
        </authorList>
    </citation>
    <scope>NUCLEOTIDE SEQUENCE [LARGE SCALE GENOMIC DNA]</scope>
    <source>
        <strain evidence="10 11">JPCC DA0580</strain>
    </source>
</reference>
<feature type="transmembrane region" description="Helical" evidence="8">
    <location>
        <begin position="159"/>
        <end position="178"/>
    </location>
</feature>
<evidence type="ECO:0000256" key="9">
    <source>
        <dbReference type="SAM" id="SignalP"/>
    </source>
</evidence>
<protein>
    <recommendedName>
        <fullName evidence="12">Tyrosine-specific transport protein</fullName>
    </recommendedName>
</protein>
<feature type="chain" id="PRO_5013278178" description="Tyrosine-specific transport protein" evidence="9">
    <location>
        <begin position="20"/>
        <end position="472"/>
    </location>
</feature>
<keyword evidence="9" id="KW-0732">Signal</keyword>
<sequence>MKRLHSLIGLGFLTSSAKGFVIQENKAVRTKEELSAFTTSTTSSSQFPYKEDALDARAYTVPSQRTTASNAWDSFVLPVLGASFLITGNTVGAGCLVMPELTAEPGLVASSGIFAAAYIVNLVSGLLLAQVAIHQRETSAEDVPASFQEFAEANLKNPLAANGIAAISIFVNGLIQSFDISRAGVLGVDYFGVPAGTASCLWASLAAVVVGTQSTKNVSQVSSVCVTLLFATFAAIVIPGMAAVSDPMGTLTASTTSPDNVMSAAMEAAPVILIAMIYQNIVPTVVKLLDYDRAKVTAALITGSFIPLVMYLCWCYTSLGGGIQGDLAELLLSAFSVFAIAGSTLGTSLSLSEEIKNFVPGKRKDNSPESNNMIAAGLSLGVPLSAALAFSSGSGFTEALNLAGSFGSPLLYGIIPVAMVWKQQQDQAADSSSATKIPSMVPDAALPVLGSLSVGLVGEELFQRFNEVATFV</sequence>
<comment type="caution">
    <text evidence="10">The sequence shown here is derived from an EMBL/GenBank/DDBJ whole genome shotgun (WGS) entry which is preliminary data.</text>
</comment>
<evidence type="ECO:0000256" key="1">
    <source>
        <dbReference type="ARBA" id="ARBA00004429"/>
    </source>
</evidence>
<dbReference type="InParanoid" id="A0A1Z5JTX0"/>
<dbReference type="InterPro" id="IPR018227">
    <property type="entry name" value="Amino_acid_transport_2"/>
</dbReference>
<feature type="transmembrane region" description="Helical" evidence="8">
    <location>
        <begin position="190"/>
        <end position="212"/>
    </location>
</feature>
<evidence type="ECO:0000256" key="6">
    <source>
        <dbReference type="ARBA" id="ARBA00022989"/>
    </source>
</evidence>
<organism evidence="10 11">
    <name type="scientific">Fistulifera solaris</name>
    <name type="common">Oleaginous diatom</name>
    <dbReference type="NCBI Taxonomy" id="1519565"/>
    <lineage>
        <taxon>Eukaryota</taxon>
        <taxon>Sar</taxon>
        <taxon>Stramenopiles</taxon>
        <taxon>Ochrophyta</taxon>
        <taxon>Bacillariophyta</taxon>
        <taxon>Bacillariophyceae</taxon>
        <taxon>Bacillariophycidae</taxon>
        <taxon>Naviculales</taxon>
        <taxon>Naviculaceae</taxon>
        <taxon>Fistulifera</taxon>
    </lineage>
</organism>
<dbReference type="Pfam" id="PF03222">
    <property type="entry name" value="Trp_Tyr_perm"/>
    <property type="match status" value="2"/>
</dbReference>
<dbReference type="AlphaFoldDB" id="A0A1Z5JTX0"/>
<feature type="transmembrane region" description="Helical" evidence="8">
    <location>
        <begin position="264"/>
        <end position="286"/>
    </location>
</feature>
<dbReference type="Proteomes" id="UP000198406">
    <property type="component" value="Unassembled WGS sequence"/>
</dbReference>
<evidence type="ECO:0000256" key="8">
    <source>
        <dbReference type="SAM" id="Phobius"/>
    </source>
</evidence>
<keyword evidence="3" id="KW-1003">Cell membrane</keyword>
<dbReference type="PANTHER" id="PTHR32195">
    <property type="entry name" value="OS07G0662800 PROTEIN"/>
    <property type="match status" value="1"/>
</dbReference>
<dbReference type="OrthoDB" id="204942at2759"/>
<dbReference type="GO" id="GO:0003333">
    <property type="term" value="P:amino acid transmembrane transport"/>
    <property type="evidence" value="ECO:0007669"/>
    <property type="project" value="InterPro"/>
</dbReference>
<evidence type="ECO:0000256" key="2">
    <source>
        <dbReference type="ARBA" id="ARBA00022448"/>
    </source>
</evidence>
<keyword evidence="6 8" id="KW-1133">Transmembrane helix</keyword>
<feature type="transmembrane region" description="Helical" evidence="8">
    <location>
        <begin position="372"/>
        <end position="390"/>
    </location>
</feature>
<gene>
    <name evidence="10" type="ORF">FisN_5Hh137</name>
</gene>
<dbReference type="PANTHER" id="PTHR32195:SF26">
    <property type="entry name" value="TRYPTOPHAN OR TYROSINE TRANSPORTER PROTEIN"/>
    <property type="match status" value="1"/>
</dbReference>
<dbReference type="EMBL" id="BDSP01000117">
    <property type="protein sequence ID" value="GAX17485.1"/>
    <property type="molecule type" value="Genomic_DNA"/>
</dbReference>
<dbReference type="GO" id="GO:0005886">
    <property type="term" value="C:plasma membrane"/>
    <property type="evidence" value="ECO:0007669"/>
    <property type="project" value="UniProtKB-SubCell"/>
</dbReference>
<keyword evidence="4" id="KW-0997">Cell inner membrane</keyword>
<name>A0A1Z5JTX0_FISSO</name>
<keyword evidence="2" id="KW-0813">Transport</keyword>
<feature type="transmembrane region" description="Helical" evidence="8">
    <location>
        <begin position="331"/>
        <end position="351"/>
    </location>
</feature>